<dbReference type="EMBL" id="JACBAE010001391">
    <property type="protein sequence ID" value="KAF7157656.1"/>
    <property type="molecule type" value="Genomic_DNA"/>
</dbReference>
<dbReference type="OrthoDB" id="1740265at2759"/>
<evidence type="ECO:0000259" key="5">
    <source>
        <dbReference type="SMART" id="SM00642"/>
    </source>
</evidence>
<dbReference type="Gene3D" id="2.60.40.1180">
    <property type="entry name" value="Golgi alpha-mannosidase II"/>
    <property type="match status" value="1"/>
</dbReference>
<dbReference type="InterPro" id="IPR013780">
    <property type="entry name" value="Glyco_hydro_b"/>
</dbReference>
<keyword evidence="2" id="KW-0378">Hydrolase</keyword>
<dbReference type="InterPro" id="IPR045857">
    <property type="entry name" value="O16G_dom_2"/>
</dbReference>
<dbReference type="PANTHER" id="PTHR10357:SF232">
    <property type="entry name" value="GLYCOSYL HYDROLASE FAMILY 13 CATALYTIC DOMAIN-CONTAINING PROTEIN"/>
    <property type="match status" value="1"/>
</dbReference>
<reference evidence="6" key="1">
    <citation type="submission" date="2020-06" db="EMBL/GenBank/DDBJ databases">
        <title>Draft genome sequences of strains closely related to Aspergillus parafelis and Aspergillus hiratsukae.</title>
        <authorList>
            <person name="Dos Santos R.A.C."/>
            <person name="Rivero-Menendez O."/>
            <person name="Steenwyk J.L."/>
            <person name="Mead M.E."/>
            <person name="Goldman G.H."/>
            <person name="Alastruey-Izquierdo A."/>
            <person name="Rokas A."/>
        </authorList>
    </citation>
    <scope>NUCLEOTIDE SEQUENCE</scope>
    <source>
        <strain evidence="6">CNM-CM5623</strain>
        <strain evidence="7">CNM-CM7691</strain>
    </source>
</reference>
<dbReference type="GO" id="GO:0004556">
    <property type="term" value="F:alpha-amylase activity"/>
    <property type="evidence" value="ECO:0007669"/>
    <property type="project" value="TreeGrafter"/>
</dbReference>
<evidence type="ECO:0000256" key="4">
    <source>
        <dbReference type="ARBA" id="ARBA00026248"/>
    </source>
</evidence>
<dbReference type="Proteomes" id="UP000654922">
    <property type="component" value="Unassembled WGS sequence"/>
</dbReference>
<comment type="caution">
    <text evidence="6">The sequence shown here is derived from an EMBL/GenBank/DDBJ whole genome shotgun (WGS) entry which is preliminary data.</text>
</comment>
<dbReference type="PANTHER" id="PTHR10357">
    <property type="entry name" value="ALPHA-AMYLASE FAMILY MEMBER"/>
    <property type="match status" value="1"/>
</dbReference>
<dbReference type="SUPFAM" id="SSF51011">
    <property type="entry name" value="Glycosyl hydrolase domain"/>
    <property type="match status" value="1"/>
</dbReference>
<gene>
    <name evidence="6" type="ORF">CNMCM5623_002030</name>
    <name evidence="7" type="ORF">CNMCM7691_006698</name>
</gene>
<name>A0A8H6PPD5_9EURO</name>
<dbReference type="GO" id="GO:0005987">
    <property type="term" value="P:sucrose catabolic process"/>
    <property type="evidence" value="ECO:0007669"/>
    <property type="project" value="TreeGrafter"/>
</dbReference>
<dbReference type="FunFam" id="3.20.20.80:FF:000087">
    <property type="entry name" value="Oligo-1,6-glucosidase IMA1"/>
    <property type="match status" value="1"/>
</dbReference>
<evidence type="ECO:0000256" key="3">
    <source>
        <dbReference type="ARBA" id="ARBA00023295"/>
    </source>
</evidence>
<evidence type="ECO:0000313" key="9">
    <source>
        <dbReference type="Proteomes" id="UP000654922"/>
    </source>
</evidence>
<dbReference type="GO" id="GO:0004575">
    <property type="term" value="F:sucrose alpha-glucosidase activity"/>
    <property type="evidence" value="ECO:0007669"/>
    <property type="project" value="TreeGrafter"/>
</dbReference>
<dbReference type="FunFam" id="3.20.20.80:FF:000064">
    <property type="entry name" value="Oligo-1,6-glucosidase"/>
    <property type="match status" value="1"/>
</dbReference>
<evidence type="ECO:0000313" key="7">
    <source>
        <dbReference type="EMBL" id="KAF7178040.1"/>
    </source>
</evidence>
<dbReference type="CDD" id="cd11333">
    <property type="entry name" value="AmyAc_SI_OligoGlu_DGase"/>
    <property type="match status" value="1"/>
</dbReference>
<keyword evidence="8" id="KW-1185">Reference proteome</keyword>
<dbReference type="GO" id="GO:0004574">
    <property type="term" value="F:oligo-1,6-glucosidase activity"/>
    <property type="evidence" value="ECO:0007669"/>
    <property type="project" value="TreeGrafter"/>
</dbReference>
<feature type="domain" description="Glycosyl hydrolase family 13 catalytic" evidence="5">
    <location>
        <begin position="30"/>
        <end position="449"/>
    </location>
</feature>
<protein>
    <recommendedName>
        <fullName evidence="5">Glycosyl hydrolase family 13 catalytic domain-containing protein</fullName>
    </recommendedName>
</protein>
<evidence type="ECO:0000313" key="8">
    <source>
        <dbReference type="Proteomes" id="UP000641853"/>
    </source>
</evidence>
<evidence type="ECO:0000256" key="1">
    <source>
        <dbReference type="ARBA" id="ARBA00008061"/>
    </source>
</evidence>
<dbReference type="GO" id="GO:0000025">
    <property type="term" value="P:maltose catabolic process"/>
    <property type="evidence" value="ECO:0007669"/>
    <property type="project" value="TreeGrafter"/>
</dbReference>
<dbReference type="Gene3D" id="3.90.400.10">
    <property type="entry name" value="Oligo-1,6-glucosidase, Domain 2"/>
    <property type="match status" value="1"/>
</dbReference>
<dbReference type="InterPro" id="IPR006047">
    <property type="entry name" value="GH13_cat_dom"/>
</dbReference>
<sequence>MTVTETHIQSSPQLLPTSGRAWWKESSVYQIYPASFKDSNGDGIGDIPGIISKLDYLKALGVDVVWLSPILQSPQVDMGYDVSDYYAIHPPYGTLEDVDRLIHGLHARGMKYVMDLVVNHTSDQHEWFKQSRSSKTNEFRDWYIWRKPRYTVDGVRQPPNNWGSYFSGSAWEYDEQTDEYYLHLFAAEQPDLNWENPKVREAVHKIMRYWLDKGASGFRLDVINFISKDQQFPDVPVVDPMQPYPEGAKYYACGPRLHEYLQELGSILKEYDAFSVGEMPSVYDPSEILNAVGFERQELGMVFQFEIMDIDHGSRGKFFPGKFRLKDLKTVVTKWQSFMYENNGWNALYLENHDQGRSISRFASEKEEYRALSGKMLATFLGLQSGTPFVYQGQEIGMVNLPESWHIGNFRDLEAINFWNELTQACPEDTKLHNQTMKELRLKSRDNGRLPMQWGPGKFADFSSGTTNPWIDVNQDYGRWNATSQVSDPSSIFNYWANILKLRKVWVDVFVYGSFELIAEDHNELFVYTRAFGEMKAVVINNFSGKGVEWTVPAEIASILTEGKFLTGNYDERRTACFEENVMIVNPFEAFVVLKERPSHAF</sequence>
<dbReference type="EMBL" id="JACBAG010001887">
    <property type="protein sequence ID" value="KAF7178040.1"/>
    <property type="molecule type" value="Genomic_DNA"/>
</dbReference>
<evidence type="ECO:0000313" key="6">
    <source>
        <dbReference type="EMBL" id="KAF7157656.1"/>
    </source>
</evidence>
<keyword evidence="4" id="KW-0462">Maltose metabolism</keyword>
<dbReference type="GO" id="GO:0033934">
    <property type="term" value="F:glucan 1,4-alpha-maltotriohydrolase activity"/>
    <property type="evidence" value="ECO:0007669"/>
    <property type="project" value="TreeGrafter"/>
</dbReference>
<dbReference type="Pfam" id="PF00128">
    <property type="entry name" value="Alpha-amylase"/>
    <property type="match status" value="1"/>
</dbReference>
<dbReference type="FunFam" id="3.90.400.10:FF:000004">
    <property type="entry name" value="Oligo-1,6-glucosidase"/>
    <property type="match status" value="1"/>
</dbReference>
<dbReference type="SMART" id="SM00642">
    <property type="entry name" value="Aamy"/>
    <property type="match status" value="1"/>
</dbReference>
<proteinExistence type="inferred from homology"/>
<accession>A0A8H6PPD5</accession>
<dbReference type="Proteomes" id="UP000641853">
    <property type="component" value="Unassembled WGS sequence"/>
</dbReference>
<dbReference type="Gene3D" id="3.20.20.80">
    <property type="entry name" value="Glycosidases"/>
    <property type="match status" value="1"/>
</dbReference>
<dbReference type="SUPFAM" id="SSF51445">
    <property type="entry name" value="(Trans)glycosidases"/>
    <property type="match status" value="1"/>
</dbReference>
<dbReference type="AlphaFoldDB" id="A0A8H6PPD5"/>
<organism evidence="6 9">
    <name type="scientific">Aspergillus felis</name>
    <dbReference type="NCBI Taxonomy" id="1287682"/>
    <lineage>
        <taxon>Eukaryota</taxon>
        <taxon>Fungi</taxon>
        <taxon>Dikarya</taxon>
        <taxon>Ascomycota</taxon>
        <taxon>Pezizomycotina</taxon>
        <taxon>Eurotiomycetes</taxon>
        <taxon>Eurotiomycetidae</taxon>
        <taxon>Eurotiales</taxon>
        <taxon>Aspergillaceae</taxon>
        <taxon>Aspergillus</taxon>
        <taxon>Aspergillus subgen. Fumigati</taxon>
    </lineage>
</organism>
<dbReference type="InterPro" id="IPR017853">
    <property type="entry name" value="GH"/>
</dbReference>
<evidence type="ECO:0000256" key="2">
    <source>
        <dbReference type="ARBA" id="ARBA00022801"/>
    </source>
</evidence>
<keyword evidence="3" id="KW-0326">Glycosidase</keyword>
<comment type="similarity">
    <text evidence="1">Belongs to the glycosyl hydrolase 13 family.</text>
</comment>